<dbReference type="EMBL" id="VEPZ02000990">
    <property type="protein sequence ID" value="KAE8704712.1"/>
    <property type="molecule type" value="Genomic_DNA"/>
</dbReference>
<comment type="caution">
    <text evidence="2">The sequence shown here is derived from an EMBL/GenBank/DDBJ whole genome shotgun (WGS) entry which is preliminary data.</text>
</comment>
<feature type="compositionally biased region" description="Basic and acidic residues" evidence="1">
    <location>
        <begin position="373"/>
        <end position="385"/>
    </location>
</feature>
<gene>
    <name evidence="2" type="ORF">F3Y22_tig00110446pilonHSYRG00027</name>
</gene>
<dbReference type="Proteomes" id="UP000436088">
    <property type="component" value="Unassembled WGS sequence"/>
</dbReference>
<feature type="region of interest" description="Disordered" evidence="1">
    <location>
        <begin position="373"/>
        <end position="402"/>
    </location>
</feature>
<sequence length="402" mass="46919">MAQGIRRSCRELRSENAMLSRQVEVSELELQSLRKQILKENNRTQDLSRQISGLKEERDAVKMEFERLKSKKNMDEEVSESGSEDENEGQGSAKRNRQELEHEKELNANLRLQLRKTEDSNSNLILAVRDLNEMLEQKNREIARLSSQIEASMSDEEARSNEKHDADEMHILKQTITDLNAELELYKKHKEELEMHIEELSQENDKMFSQLKQNQQQEAMKTENENSEYLATINELESQVQRLEDKIKQQSEDYSESLIAINELEGQVKELSKELENRTQGFKKELDAMIHSKTEQEQRSNRAEEALKTTRWKNAANAERLQEEFKKLSVEMAGRFDENEKTTMKAVAEANDLEVLKRNLEEMLQEANEELRLLKDQTATEREDFVPTGSQRKTNSRNVKGT</sequence>
<accession>A0A6A3APA7</accession>
<keyword evidence="3" id="KW-1185">Reference proteome</keyword>
<dbReference type="PANTHER" id="PTHR34452:SF14">
    <property type="entry name" value="MYOSIN HEAVY CHAIN, MUSCLE"/>
    <property type="match status" value="1"/>
</dbReference>
<name>A0A6A3APA7_HIBSY</name>
<organism evidence="2 3">
    <name type="scientific">Hibiscus syriacus</name>
    <name type="common">Rose of Sharon</name>
    <dbReference type="NCBI Taxonomy" id="106335"/>
    <lineage>
        <taxon>Eukaryota</taxon>
        <taxon>Viridiplantae</taxon>
        <taxon>Streptophyta</taxon>
        <taxon>Embryophyta</taxon>
        <taxon>Tracheophyta</taxon>
        <taxon>Spermatophyta</taxon>
        <taxon>Magnoliopsida</taxon>
        <taxon>eudicotyledons</taxon>
        <taxon>Gunneridae</taxon>
        <taxon>Pentapetalae</taxon>
        <taxon>rosids</taxon>
        <taxon>malvids</taxon>
        <taxon>Malvales</taxon>
        <taxon>Malvaceae</taxon>
        <taxon>Malvoideae</taxon>
        <taxon>Hibiscus</taxon>
    </lineage>
</organism>
<feature type="compositionally biased region" description="Basic and acidic residues" evidence="1">
    <location>
        <begin position="54"/>
        <end position="75"/>
    </location>
</feature>
<reference evidence="2" key="1">
    <citation type="submission" date="2019-09" db="EMBL/GenBank/DDBJ databases">
        <title>Draft genome information of white flower Hibiscus syriacus.</title>
        <authorList>
            <person name="Kim Y.-M."/>
        </authorList>
    </citation>
    <scope>NUCLEOTIDE SEQUENCE [LARGE SCALE GENOMIC DNA]</scope>
    <source>
        <strain evidence="2">YM2019G1</strain>
    </source>
</reference>
<dbReference type="AlphaFoldDB" id="A0A6A3APA7"/>
<protein>
    <submittedName>
        <fullName evidence="2">Myosin heavy chain-related protein, putative isoform 3</fullName>
    </submittedName>
</protein>
<dbReference type="Gene3D" id="1.10.287.1490">
    <property type="match status" value="1"/>
</dbReference>
<evidence type="ECO:0000256" key="1">
    <source>
        <dbReference type="SAM" id="MobiDB-lite"/>
    </source>
</evidence>
<dbReference type="PANTHER" id="PTHR34452">
    <property type="entry name" value="MYOSIN HEAVY CHAIN-RELATED PROTEIN"/>
    <property type="match status" value="1"/>
</dbReference>
<proteinExistence type="predicted"/>
<evidence type="ECO:0000313" key="2">
    <source>
        <dbReference type="EMBL" id="KAE8704712.1"/>
    </source>
</evidence>
<feature type="region of interest" description="Disordered" evidence="1">
    <location>
        <begin position="37"/>
        <end position="102"/>
    </location>
</feature>
<feature type="compositionally biased region" description="Polar residues" evidence="1">
    <location>
        <begin position="388"/>
        <end position="402"/>
    </location>
</feature>
<evidence type="ECO:0000313" key="3">
    <source>
        <dbReference type="Proteomes" id="UP000436088"/>
    </source>
</evidence>
<feature type="compositionally biased region" description="Acidic residues" evidence="1">
    <location>
        <begin position="76"/>
        <end position="88"/>
    </location>
</feature>